<evidence type="ECO:0000313" key="1">
    <source>
        <dbReference type="EMBL" id="TCN54726.1"/>
    </source>
</evidence>
<dbReference type="Proteomes" id="UP000295270">
    <property type="component" value="Unassembled WGS sequence"/>
</dbReference>
<name>A0ABY2AVZ9_9FLAO</name>
<evidence type="ECO:0000313" key="2">
    <source>
        <dbReference type="Proteomes" id="UP000295270"/>
    </source>
</evidence>
<gene>
    <name evidence="1" type="ORF">EV142_107226</name>
</gene>
<reference evidence="1 2" key="1">
    <citation type="journal article" date="2015" name="Stand. Genomic Sci.">
        <title>Genomic Encyclopedia of Bacterial and Archaeal Type Strains, Phase III: the genomes of soil and plant-associated and newly described type strains.</title>
        <authorList>
            <person name="Whitman W.B."/>
            <person name="Woyke T."/>
            <person name="Klenk H.P."/>
            <person name="Zhou Y."/>
            <person name="Lilburn T.G."/>
            <person name="Beck B.J."/>
            <person name="De Vos P."/>
            <person name="Vandamme P."/>
            <person name="Eisen J.A."/>
            <person name="Garrity G."/>
            <person name="Hugenholtz P."/>
            <person name="Kyrpides N.C."/>
        </authorList>
    </citation>
    <scope>NUCLEOTIDE SEQUENCE [LARGE SCALE GENOMIC DNA]</scope>
    <source>
        <strain evidence="1 2">P5626</strain>
    </source>
</reference>
<keyword evidence="2" id="KW-1185">Reference proteome</keyword>
<comment type="caution">
    <text evidence="1">The sequence shown here is derived from an EMBL/GenBank/DDBJ whole genome shotgun (WGS) entry which is preliminary data.</text>
</comment>
<accession>A0ABY2AVZ9</accession>
<dbReference type="EMBL" id="SLWA01000007">
    <property type="protein sequence ID" value="TCN54726.1"/>
    <property type="molecule type" value="Genomic_DNA"/>
</dbReference>
<organism evidence="1 2">
    <name type="scientific">Flavobacterium circumlabens</name>
    <dbReference type="NCBI Taxonomy" id="2133765"/>
    <lineage>
        <taxon>Bacteria</taxon>
        <taxon>Pseudomonadati</taxon>
        <taxon>Bacteroidota</taxon>
        <taxon>Flavobacteriia</taxon>
        <taxon>Flavobacteriales</taxon>
        <taxon>Flavobacteriaceae</taxon>
        <taxon>Flavobacterium</taxon>
    </lineage>
</organism>
<protein>
    <submittedName>
        <fullName evidence="1">Uncharacterized protein</fullName>
    </submittedName>
</protein>
<sequence>MIALLILNFSKVLVKIYKNQNYCTQNPFFLNHKKNSMIT</sequence>
<proteinExistence type="predicted"/>